<comment type="subcellular location">
    <subcellularLocation>
        <location evidence="2">Secreted</location>
    </subcellularLocation>
</comment>
<dbReference type="InterPro" id="IPR054593">
    <property type="entry name" value="Beta-mannosidase-like_N2"/>
</dbReference>
<feature type="domain" description="Mannosidase Ig/CBM-like" evidence="15">
    <location>
        <begin position="653"/>
        <end position="742"/>
    </location>
</feature>
<keyword evidence="18" id="KW-1185">Reference proteome</keyword>
<name>A0ABQ1FNF3_9BACL</name>
<evidence type="ECO:0000256" key="5">
    <source>
        <dbReference type="ARBA" id="ARBA00012754"/>
    </source>
</evidence>
<comment type="pathway">
    <text evidence="3">Glycan metabolism; N-glycan degradation.</text>
</comment>
<dbReference type="Pfam" id="PF22666">
    <property type="entry name" value="Glyco_hydro_2_N2"/>
    <property type="match status" value="1"/>
</dbReference>
<dbReference type="PANTHER" id="PTHR43730">
    <property type="entry name" value="BETA-MANNOSIDASE"/>
    <property type="match status" value="1"/>
</dbReference>
<dbReference type="Gene3D" id="2.60.40.10">
    <property type="entry name" value="Immunoglobulins"/>
    <property type="match status" value="3"/>
</dbReference>
<dbReference type="Gene3D" id="2.60.120.260">
    <property type="entry name" value="Galactose-binding domain-like"/>
    <property type="match status" value="1"/>
</dbReference>
<comment type="similarity">
    <text evidence="10">Belongs to the glycosyl hydrolase 2 family. Beta-mannosidase B subfamily.</text>
</comment>
<feature type="domain" description="Glycoside hydrolase family 2 immunoglobulin-like beta-sandwich" evidence="13">
    <location>
        <begin position="188"/>
        <end position="298"/>
    </location>
</feature>
<reference evidence="18" key="1">
    <citation type="journal article" date="2019" name="Int. J. Syst. Evol. Microbiol.">
        <title>The Global Catalogue of Microorganisms (GCM) 10K type strain sequencing project: providing services to taxonomists for standard genome sequencing and annotation.</title>
        <authorList>
            <consortium name="The Broad Institute Genomics Platform"/>
            <consortium name="The Broad Institute Genome Sequencing Center for Infectious Disease"/>
            <person name="Wu L."/>
            <person name="Ma J."/>
        </authorList>
    </citation>
    <scope>NUCLEOTIDE SEQUENCE [LARGE SCALE GENOMIC DNA]</scope>
    <source>
        <strain evidence="18">CGMCC 1.15044</strain>
    </source>
</reference>
<dbReference type="EMBL" id="BMHF01000001">
    <property type="protein sequence ID" value="GGA22101.1"/>
    <property type="molecule type" value="Genomic_DNA"/>
</dbReference>
<evidence type="ECO:0000256" key="11">
    <source>
        <dbReference type="ARBA" id="ARBA00041069"/>
    </source>
</evidence>
<feature type="domain" description="Beta-mannosidase Ig-fold" evidence="14">
    <location>
        <begin position="746"/>
        <end position="827"/>
    </location>
</feature>
<keyword evidence="9" id="KW-0326">Glycosidase</keyword>
<dbReference type="Pfam" id="PF17753">
    <property type="entry name" value="Ig_mannosidase"/>
    <property type="match status" value="1"/>
</dbReference>
<keyword evidence="7" id="KW-0378">Hydrolase</keyword>
<evidence type="ECO:0000256" key="4">
    <source>
        <dbReference type="ARBA" id="ARBA00011738"/>
    </source>
</evidence>
<evidence type="ECO:0000256" key="12">
    <source>
        <dbReference type="ARBA" id="ARBA00041614"/>
    </source>
</evidence>
<dbReference type="PANTHER" id="PTHR43730:SF1">
    <property type="entry name" value="BETA-MANNOSIDASE"/>
    <property type="match status" value="1"/>
</dbReference>
<evidence type="ECO:0000259" key="14">
    <source>
        <dbReference type="Pfam" id="PF17753"/>
    </source>
</evidence>
<dbReference type="Pfam" id="PF00703">
    <property type="entry name" value="Glyco_hydro_2"/>
    <property type="match status" value="1"/>
</dbReference>
<keyword evidence="6" id="KW-0964">Secreted</keyword>
<evidence type="ECO:0000256" key="3">
    <source>
        <dbReference type="ARBA" id="ARBA00004740"/>
    </source>
</evidence>
<dbReference type="SUPFAM" id="SSF51445">
    <property type="entry name" value="(Trans)glycosidases"/>
    <property type="match status" value="1"/>
</dbReference>
<dbReference type="Pfam" id="PF17786">
    <property type="entry name" value="Mannosidase_ig"/>
    <property type="match status" value="1"/>
</dbReference>
<dbReference type="Gene3D" id="3.20.20.80">
    <property type="entry name" value="Glycosidases"/>
    <property type="match status" value="1"/>
</dbReference>
<evidence type="ECO:0000256" key="10">
    <source>
        <dbReference type="ARBA" id="ARBA00038429"/>
    </source>
</evidence>
<comment type="caution">
    <text evidence="17">The sequence shown here is derived from an EMBL/GenBank/DDBJ whole genome shotgun (WGS) entry which is preliminary data.</text>
</comment>
<comment type="catalytic activity">
    <reaction evidence="1">
        <text>Hydrolysis of terminal, non-reducing beta-D-mannose residues in beta-D-mannosides.</text>
        <dbReference type="EC" id="3.2.1.25"/>
    </reaction>
</comment>
<accession>A0ABQ1FNF3</accession>
<dbReference type="SUPFAM" id="SSF49303">
    <property type="entry name" value="beta-Galactosidase/glucuronidase domain"/>
    <property type="match status" value="2"/>
</dbReference>
<dbReference type="InterPro" id="IPR017853">
    <property type="entry name" value="GH"/>
</dbReference>
<evidence type="ECO:0000259" key="16">
    <source>
        <dbReference type="Pfam" id="PF22666"/>
    </source>
</evidence>
<evidence type="ECO:0000256" key="9">
    <source>
        <dbReference type="ARBA" id="ARBA00023295"/>
    </source>
</evidence>
<evidence type="ECO:0000313" key="18">
    <source>
        <dbReference type="Proteomes" id="UP000609323"/>
    </source>
</evidence>
<protein>
    <recommendedName>
        <fullName evidence="11">Beta-mannosidase B</fullName>
        <ecNumber evidence="5">3.2.1.25</ecNumber>
    </recommendedName>
    <alternativeName>
        <fullName evidence="12">Mannanase B</fullName>
    </alternativeName>
</protein>
<evidence type="ECO:0000259" key="15">
    <source>
        <dbReference type="Pfam" id="PF17786"/>
    </source>
</evidence>
<feature type="domain" description="Beta-mannosidase-like galactose-binding" evidence="16">
    <location>
        <begin position="10"/>
        <end position="177"/>
    </location>
</feature>
<dbReference type="InterPro" id="IPR041625">
    <property type="entry name" value="Beta-mannosidase_Ig"/>
</dbReference>
<dbReference type="RefSeq" id="WP_094093436.1">
    <property type="nucleotide sequence ID" value="NZ_BMHF01000001.1"/>
</dbReference>
<dbReference type="InterPro" id="IPR006102">
    <property type="entry name" value="Ig-like_GH2"/>
</dbReference>
<evidence type="ECO:0000256" key="1">
    <source>
        <dbReference type="ARBA" id="ARBA00000829"/>
    </source>
</evidence>
<dbReference type="InterPro" id="IPR036156">
    <property type="entry name" value="Beta-gal/glucu_dom_sf"/>
</dbReference>
<comment type="subunit">
    <text evidence="4">Homodimer.</text>
</comment>
<keyword evidence="8" id="KW-0325">Glycoprotein</keyword>
<dbReference type="InterPro" id="IPR013783">
    <property type="entry name" value="Ig-like_fold"/>
</dbReference>
<sequence>MLLLDLNGKWQMRRMDRKEWLEASVPGSVYNDLLNTGRMPDPFYRDQEDEVLELSKYDYEYKRTFEADPAMLDHERLVLLCEGLDTLCELFLNEAPVLQADNMHRIYEVDIKPYLTPGENTLRAVFHSPVEYVLRKHAERPLINSTDALPGISHLRKAHSMFGWDWGPKLPDMGIWRNISIRGYDRSRIDDVYVTQAHAVGEVTLDVRVRTDSWSEGDRAIVVKLTSPEGKEQLVSMAEQPAHSGHAPISEHHLELKVDEPQLWWPNNLGDQPLYEVEVSLEEQGHELDRHKLRIGLRTLTVKREPDEWGESFEFEVNGISIFSMGADYIPEDNILARCSRERTEKLIQSCVEANFNTIRVWGGAHYPDDSFYDLCDEYGLIVWQDLMYACGVYELTEAFKENITFETIDNMKRIRHHASLGLWCGNNEQEMAWVDWGWSKTESPKLKADYIKQYEVLLPELAREYDPNTFYWLASPSSTGSFDKPNDENYGDMHYWEVWHGKKPFTAYRSIFPRYMSEFGLQSFPGLKTVETFTLPKDRNIFSHVMESHQKNGTGNEKILYYIGETYKYPKDFDSLLYASQLIQAEGLRYGVEHWRRNRGRCMGAVYWQLNDCWPVASWSSIDYYGRWKALHYAAKRFFAPVLVSACEEGTSVSLHVSNETKAAVTGRLVWKLMNVYSEVLQQAEREAEIGAFTSAELEQLDFATLLDTEAKKRETYLEYAFEVGGEWVSSGTVLFVKPKHFEFVDPALETVLAEEEEYFTVDVKAQAFARSVELDFREIDAVFSDNCFDLSAGKVRTLKINKSSLSRPAALEELQQQLRVRSIYDLDEQNV</sequence>
<evidence type="ECO:0000259" key="13">
    <source>
        <dbReference type="Pfam" id="PF00703"/>
    </source>
</evidence>
<dbReference type="InterPro" id="IPR050887">
    <property type="entry name" value="Beta-mannosidase_GH2"/>
</dbReference>
<dbReference type="SUPFAM" id="SSF49785">
    <property type="entry name" value="Galactose-binding domain-like"/>
    <property type="match status" value="1"/>
</dbReference>
<dbReference type="EC" id="3.2.1.25" evidence="5"/>
<dbReference type="Proteomes" id="UP000609323">
    <property type="component" value="Unassembled WGS sequence"/>
</dbReference>
<evidence type="ECO:0000256" key="7">
    <source>
        <dbReference type="ARBA" id="ARBA00022801"/>
    </source>
</evidence>
<gene>
    <name evidence="17" type="ORF">GCM10010917_03560</name>
</gene>
<evidence type="ECO:0000256" key="2">
    <source>
        <dbReference type="ARBA" id="ARBA00004613"/>
    </source>
</evidence>
<organism evidence="17 18">
    <name type="scientific">Paenibacillus physcomitrellae</name>
    <dbReference type="NCBI Taxonomy" id="1619311"/>
    <lineage>
        <taxon>Bacteria</taxon>
        <taxon>Bacillati</taxon>
        <taxon>Bacillota</taxon>
        <taxon>Bacilli</taxon>
        <taxon>Bacillales</taxon>
        <taxon>Paenibacillaceae</taxon>
        <taxon>Paenibacillus</taxon>
    </lineage>
</organism>
<proteinExistence type="inferred from homology"/>
<dbReference type="InterPro" id="IPR041447">
    <property type="entry name" value="Mannosidase_ig"/>
</dbReference>
<evidence type="ECO:0000313" key="17">
    <source>
        <dbReference type="EMBL" id="GGA22101.1"/>
    </source>
</evidence>
<evidence type="ECO:0000256" key="6">
    <source>
        <dbReference type="ARBA" id="ARBA00022525"/>
    </source>
</evidence>
<evidence type="ECO:0000256" key="8">
    <source>
        <dbReference type="ARBA" id="ARBA00023180"/>
    </source>
</evidence>
<dbReference type="InterPro" id="IPR008979">
    <property type="entry name" value="Galactose-bd-like_sf"/>
</dbReference>